<dbReference type="EMBL" id="KE721469">
    <property type="protein sequence ID" value="ERF69136.1"/>
    <property type="molecule type" value="Genomic_DNA"/>
</dbReference>
<gene>
    <name evidence="3" type="ORF">EPUS_01092</name>
</gene>
<evidence type="ECO:0000259" key="2">
    <source>
        <dbReference type="Pfam" id="PF25545"/>
    </source>
</evidence>
<reference evidence="4" key="1">
    <citation type="journal article" date="2014" name="BMC Genomics">
        <title>Genome characteristics reveal the impact of lichenization on lichen-forming fungus Endocarpon pusillum Hedwig (Verrucariales, Ascomycota).</title>
        <authorList>
            <person name="Wang Y.-Y."/>
            <person name="Liu B."/>
            <person name="Zhang X.-Y."/>
            <person name="Zhou Q.-M."/>
            <person name="Zhang T."/>
            <person name="Li H."/>
            <person name="Yu Y.-F."/>
            <person name="Zhang X.-L."/>
            <person name="Hao X.-Y."/>
            <person name="Wang M."/>
            <person name="Wang L."/>
            <person name="Wei J.-C."/>
        </authorList>
    </citation>
    <scope>NUCLEOTIDE SEQUENCE [LARGE SCALE GENOMIC DNA]</scope>
    <source>
        <strain evidence="4">Z07020 / HMAS-L-300199</strain>
    </source>
</reference>
<feature type="compositionally biased region" description="Basic and acidic residues" evidence="1">
    <location>
        <begin position="107"/>
        <end position="125"/>
    </location>
</feature>
<dbReference type="OrthoDB" id="5372703at2759"/>
<feature type="region of interest" description="Disordered" evidence="1">
    <location>
        <begin position="1"/>
        <end position="148"/>
    </location>
</feature>
<feature type="compositionally biased region" description="Basic residues" evidence="1">
    <location>
        <begin position="9"/>
        <end position="26"/>
    </location>
</feature>
<feature type="compositionally biased region" description="Polar residues" evidence="1">
    <location>
        <begin position="132"/>
        <end position="148"/>
    </location>
</feature>
<evidence type="ECO:0000256" key="1">
    <source>
        <dbReference type="SAM" id="MobiDB-lite"/>
    </source>
</evidence>
<dbReference type="GeneID" id="19236151"/>
<dbReference type="RefSeq" id="XP_007805196.1">
    <property type="nucleotide sequence ID" value="XM_007807005.1"/>
</dbReference>
<protein>
    <recommendedName>
        <fullName evidence="2">DUF7924 domain-containing protein</fullName>
    </recommendedName>
</protein>
<dbReference type="Pfam" id="PF25545">
    <property type="entry name" value="DUF7924"/>
    <property type="match status" value="1"/>
</dbReference>
<dbReference type="eggNOG" id="ENOG502SUWY">
    <property type="taxonomic scope" value="Eukaryota"/>
</dbReference>
<evidence type="ECO:0000313" key="3">
    <source>
        <dbReference type="EMBL" id="ERF69136.1"/>
    </source>
</evidence>
<feature type="compositionally biased region" description="Polar residues" evidence="1">
    <location>
        <begin position="96"/>
        <end position="105"/>
    </location>
</feature>
<evidence type="ECO:0000313" key="4">
    <source>
        <dbReference type="Proteomes" id="UP000019373"/>
    </source>
</evidence>
<dbReference type="HOGENOM" id="CLU_034751_0_0_1"/>
<sequence length="507" mass="56353">MVGNNSKGVQKKRKLAPSRKNTRSKAVRSPSTSAINSSPPENPSEPSAASQNLIGPPPPRGQKRRSVPEDKQSDKPIEESIEEHPDKQLRKDPQHTSKSSKQLSKANLEEHNRLLRSGTADETRRPAKRRLQSSSNTSMTRDTESGRTYASTAAHYRFGTLEYARIFIRPGPPPKKIQSLVDAVIQRKINEDRKRELERIAQSLHRDIIDCLCGAGREDDYIEPIQRALSSMDSDRKFHFPRKTDWEASLKPNIEPSSLSLNLNFLAKFKKVANNAITSSKKRKANKSTLSSNASQLAVEPSCTPVQSEPKVLAVKTARPDITVGLLHETVLEALAARGLGSLRATLFLKNLQMQQVLYSNPTQHDLPIRFPTMVIEGKSYATGKPIFDAQNHAAVSGSCMIKLQQDLAYLAGCTSSESSSPQKAPLAFSICTEGPHMELWVHHTTSEERICTYNMNILRTCHASILKGVTEFFMVVDNVMRWTSGDFLNDIAQKLASAATAEREHQ</sequence>
<dbReference type="AlphaFoldDB" id="U1GBU1"/>
<dbReference type="InterPro" id="IPR057684">
    <property type="entry name" value="DUF7924"/>
</dbReference>
<dbReference type="Proteomes" id="UP000019373">
    <property type="component" value="Unassembled WGS sequence"/>
</dbReference>
<proteinExistence type="predicted"/>
<name>U1GBU1_ENDPU</name>
<keyword evidence="4" id="KW-1185">Reference proteome</keyword>
<feature type="compositionally biased region" description="Low complexity" evidence="1">
    <location>
        <begin position="36"/>
        <end position="50"/>
    </location>
</feature>
<accession>U1GBU1</accession>
<feature type="domain" description="DUF7924" evidence="2">
    <location>
        <begin position="304"/>
        <end position="494"/>
    </location>
</feature>
<organism evidence="3 4">
    <name type="scientific">Endocarpon pusillum (strain Z07020 / HMAS-L-300199)</name>
    <name type="common">Lichen-forming fungus</name>
    <dbReference type="NCBI Taxonomy" id="1263415"/>
    <lineage>
        <taxon>Eukaryota</taxon>
        <taxon>Fungi</taxon>
        <taxon>Dikarya</taxon>
        <taxon>Ascomycota</taxon>
        <taxon>Pezizomycotina</taxon>
        <taxon>Eurotiomycetes</taxon>
        <taxon>Chaetothyriomycetidae</taxon>
        <taxon>Verrucariales</taxon>
        <taxon>Verrucariaceae</taxon>
        <taxon>Endocarpon</taxon>
    </lineage>
</organism>
<feature type="compositionally biased region" description="Basic and acidic residues" evidence="1">
    <location>
        <begin position="66"/>
        <end position="95"/>
    </location>
</feature>